<evidence type="ECO:0000259" key="5">
    <source>
        <dbReference type="Pfam" id="PF07992"/>
    </source>
</evidence>
<reference evidence="6" key="1">
    <citation type="journal article" date="2021" name="Sci. Rep.">
        <title>Diploid genomic architecture of Nitzschia inconspicua, an elite biomass production diatom.</title>
        <authorList>
            <person name="Oliver A."/>
            <person name="Podell S."/>
            <person name="Pinowska A."/>
            <person name="Traller J.C."/>
            <person name="Smith S.R."/>
            <person name="McClure R."/>
            <person name="Beliaev A."/>
            <person name="Bohutskyi P."/>
            <person name="Hill E.A."/>
            <person name="Rabines A."/>
            <person name="Zheng H."/>
            <person name="Allen L.Z."/>
            <person name="Kuo A."/>
            <person name="Grigoriev I.V."/>
            <person name="Allen A.E."/>
            <person name="Hazlebeck D."/>
            <person name="Allen E.E."/>
        </authorList>
    </citation>
    <scope>NUCLEOTIDE SEQUENCE</scope>
    <source>
        <strain evidence="6">Hildebrandi</strain>
    </source>
</reference>
<dbReference type="PANTHER" id="PTHR43557">
    <property type="entry name" value="APOPTOSIS-INDUCING FACTOR 1"/>
    <property type="match status" value="1"/>
</dbReference>
<dbReference type="InterPro" id="IPR050446">
    <property type="entry name" value="FAD-oxidoreductase/Apoptosis"/>
</dbReference>
<name>A0A9K3KTQ4_9STRA</name>
<dbReference type="PANTHER" id="PTHR43557:SF4">
    <property type="entry name" value="APOPTOSIS-INDUCING FACTOR 1, MITOCHONDRIAL"/>
    <property type="match status" value="1"/>
</dbReference>
<evidence type="ECO:0000256" key="2">
    <source>
        <dbReference type="ARBA" id="ARBA00022827"/>
    </source>
</evidence>
<gene>
    <name evidence="6" type="ORF">IV203_012416</name>
</gene>
<keyword evidence="2" id="KW-0274">FAD</keyword>
<dbReference type="Proteomes" id="UP000693970">
    <property type="component" value="Unassembled WGS sequence"/>
</dbReference>
<dbReference type="GO" id="GO:0033108">
    <property type="term" value="P:mitochondrial respiratory chain complex assembly"/>
    <property type="evidence" value="ECO:0007669"/>
    <property type="project" value="TreeGrafter"/>
</dbReference>
<feature type="region of interest" description="Disordered" evidence="4">
    <location>
        <begin position="783"/>
        <end position="804"/>
    </location>
</feature>
<evidence type="ECO:0000256" key="4">
    <source>
        <dbReference type="SAM" id="MobiDB-lite"/>
    </source>
</evidence>
<dbReference type="OrthoDB" id="6029at2759"/>
<proteinExistence type="predicted"/>
<protein>
    <submittedName>
        <fullName evidence="6">Pyridine nucleotide-disulfide oxidoreductase</fullName>
    </submittedName>
</protein>
<dbReference type="GO" id="GO:0005739">
    <property type="term" value="C:mitochondrion"/>
    <property type="evidence" value="ECO:0007669"/>
    <property type="project" value="TreeGrafter"/>
</dbReference>
<dbReference type="InterPro" id="IPR023753">
    <property type="entry name" value="FAD/NAD-binding_dom"/>
</dbReference>
<evidence type="ECO:0000313" key="7">
    <source>
        <dbReference type="Proteomes" id="UP000693970"/>
    </source>
</evidence>
<evidence type="ECO:0000313" key="6">
    <source>
        <dbReference type="EMBL" id="KAG7349819.1"/>
    </source>
</evidence>
<feature type="domain" description="FAD/NAD(P)-binding" evidence="5">
    <location>
        <begin position="158"/>
        <end position="322"/>
    </location>
</feature>
<dbReference type="GO" id="GO:0012501">
    <property type="term" value="P:programmed cell death"/>
    <property type="evidence" value="ECO:0007669"/>
    <property type="project" value="TreeGrafter"/>
</dbReference>
<dbReference type="EMBL" id="JAGRRH010000019">
    <property type="protein sequence ID" value="KAG7349819.1"/>
    <property type="molecule type" value="Genomic_DNA"/>
</dbReference>
<evidence type="ECO:0000256" key="3">
    <source>
        <dbReference type="ARBA" id="ARBA00023002"/>
    </source>
</evidence>
<organism evidence="6 7">
    <name type="scientific">Nitzschia inconspicua</name>
    <dbReference type="NCBI Taxonomy" id="303405"/>
    <lineage>
        <taxon>Eukaryota</taxon>
        <taxon>Sar</taxon>
        <taxon>Stramenopiles</taxon>
        <taxon>Ochrophyta</taxon>
        <taxon>Bacillariophyta</taxon>
        <taxon>Bacillariophyceae</taxon>
        <taxon>Bacillariophycidae</taxon>
        <taxon>Bacillariales</taxon>
        <taxon>Bacillariaceae</taxon>
        <taxon>Nitzschia</taxon>
    </lineage>
</organism>
<evidence type="ECO:0000256" key="1">
    <source>
        <dbReference type="ARBA" id="ARBA00022630"/>
    </source>
</evidence>
<keyword evidence="7" id="KW-1185">Reference proteome</keyword>
<reference evidence="6" key="2">
    <citation type="submission" date="2021-04" db="EMBL/GenBank/DDBJ databases">
        <authorList>
            <person name="Podell S."/>
        </authorList>
    </citation>
    <scope>NUCLEOTIDE SEQUENCE</scope>
    <source>
        <strain evidence="6">Hildebrandi</strain>
    </source>
</reference>
<keyword evidence="1" id="KW-0285">Flavoprotein</keyword>
<dbReference type="AlphaFoldDB" id="A0A9K3KTQ4"/>
<comment type="caution">
    <text evidence="6">The sequence shown here is derived from an EMBL/GenBank/DDBJ whole genome shotgun (WGS) entry which is preliminary data.</text>
</comment>
<keyword evidence="3" id="KW-0560">Oxidoreductase</keyword>
<dbReference type="Pfam" id="PF07992">
    <property type="entry name" value="Pyr_redox_2"/>
    <property type="match status" value="1"/>
</dbReference>
<dbReference type="GO" id="GO:0071949">
    <property type="term" value="F:FAD binding"/>
    <property type="evidence" value="ECO:0007669"/>
    <property type="project" value="TreeGrafter"/>
</dbReference>
<dbReference type="GO" id="GO:0016174">
    <property type="term" value="F:NAD(P)H oxidase H2O2-forming activity"/>
    <property type="evidence" value="ECO:0007669"/>
    <property type="project" value="TreeGrafter"/>
</dbReference>
<sequence length="826" mass="90629">MFCQGLLRQGVTRTAAVGFGTVALGHFASTPSPSEEILWASGSLKSDTLSSSIPSPAFRYNFSSKTLMENSTTNPVDDDMVASPEMDLELSVSIENDQQNHPNHSPSDDKITLVYDFIIVGHGNAGQSASQTLQEKCPGAKIAVVDPLRVSKGRNKKVRHFRDTVTSFDPSTKSIQLLNDTNTRIQYKHGILLATGARGAPPPLELFEDSALSRVLELRPTELVNNTKRPMMAPETVREAVARAAAKGAKIAILGSGWEALDLALVADQQGRKKPSICFASQGPVWNTLPNYLSTALRRKLNKRDIDVQDRSYVRYVADIKHVRSRKIELHTARTYDLLDTRRILLDLLVLSPDSFGAKGTAALPTTEVPETLKESSNGRPWYKTWSQISRSSPLAPSPVVCFEDDGRIAVNTELSVASKIYAAGGCAKYPNSTTGNSTIAGEGSLGGSEAGRIAALNMSRNFPGSFGFTSSPTNTNDEAHSFAAYCIPVWRSDVLSYPTGTENGISALSSIGVQALCVGNCDSERQGTRGFWWTNSSAQRRMTRLIEEEEEMEGEASSARLVRRTTRRRMKKFGIVNPLYGIGVVYYLDNYGRIQGIMTWGLPFSDTEGGEINPALLDRLKYLLTTNAGVSSLDAEENHQIMNLALGKATQQLIALAVTGRSAQTTRVSHGLDGPIEGFSMPLYRYTEVGTLKNNTVNVLKRKDGDGLGILGENLYARDDLTLETIKSEAQDDHHPSNIPVTMYPITVVPFQVEEAYGSKAASLDSLAELNRFLAVQKSWETNENRARPGKEDPIWLRPGDERKNTSRKQMIIDAYRQIMFPHRS</sequence>
<accession>A0A9K3KTQ4</accession>